<dbReference type="SUPFAM" id="SSF51445">
    <property type="entry name" value="(Trans)glycosidases"/>
    <property type="match status" value="1"/>
</dbReference>
<evidence type="ECO:0000256" key="6">
    <source>
        <dbReference type="RuleBase" id="RU004468"/>
    </source>
</evidence>
<evidence type="ECO:0000256" key="5">
    <source>
        <dbReference type="RuleBase" id="RU003690"/>
    </source>
</evidence>
<keyword evidence="3 6" id="KW-0326">Glycosidase</keyword>
<comment type="similarity">
    <text evidence="1 5">Belongs to the glycosyl hydrolase 1 family.</text>
</comment>
<sequence length="487" mass="56147">MGHLMLNQQFPKNFLWGGALAANQCEGAALEDGKGWSTADALPYGVFGEIMIPPPNDYLKKEAIDFYHRYKEDVKLFAEMGFKILRISISWARIFPNGDDLEPNEHGLKFYDDLLDELANYDIEAMITLSHYEMPLHLATEYGGWSNREIIKHFEKYAEVLFDRYAKKVKYWLTFNEINMVLHAPFNGAGIIEKPENISKTELYQAVHHQLVASASATEIGHRIDPSLKIGCMIAGGPMYPLTPHPNDMMEALQKDRETFFFADVHARGKYPNYMVRYFLENDIAVEITEEDKTTLKNTVDFISFSYYMSYCATADEELNIQARGNIMSAVKNPYLDESEWGWQIDPQGLRYMLNLLYDRYQLPLFIVENGLGAVDTLREDEHGEKIVDDQYRIDYLREHLKQVYEALEDGVDLLGYTSWGPIDIVSNSVCEMKKRYGFIYVDKHNDGSGTLDRYKKKSFYWYKAVIESDGKKLFETEKVDTASPAT</sequence>
<dbReference type="InterPro" id="IPR018120">
    <property type="entry name" value="Glyco_hydro_1_AS"/>
</dbReference>
<dbReference type="PROSITE" id="PS00572">
    <property type="entry name" value="GLYCOSYL_HYDROL_F1_1"/>
    <property type="match status" value="1"/>
</dbReference>
<feature type="active site" description="Nucleophile" evidence="4">
    <location>
        <position position="369"/>
    </location>
</feature>
<dbReference type="Pfam" id="PF00232">
    <property type="entry name" value="Glyco_hydro_1"/>
    <property type="match status" value="1"/>
</dbReference>
<organism evidence="7 8">
    <name type="scientific">Enterococcus florum</name>
    <dbReference type="NCBI Taxonomy" id="2480627"/>
    <lineage>
        <taxon>Bacteria</taxon>
        <taxon>Bacillati</taxon>
        <taxon>Bacillota</taxon>
        <taxon>Bacilli</taxon>
        <taxon>Lactobacillales</taxon>
        <taxon>Enterococcaceae</taxon>
        <taxon>Enterococcus</taxon>
    </lineage>
</organism>
<name>A0A4P5PBR3_9ENTE</name>
<dbReference type="EMBL" id="BJCC01000033">
    <property type="protein sequence ID" value="GCF95490.1"/>
    <property type="molecule type" value="Genomic_DNA"/>
</dbReference>
<dbReference type="NCBIfam" id="NF007356">
    <property type="entry name" value="PRK09852.1"/>
    <property type="match status" value="1"/>
</dbReference>
<gene>
    <name evidence="7" type="primary">bglH</name>
    <name evidence="7" type="ORF">NRIC_33810</name>
</gene>
<keyword evidence="2 6" id="KW-0378">Hydrolase</keyword>
<evidence type="ECO:0000256" key="2">
    <source>
        <dbReference type="ARBA" id="ARBA00022801"/>
    </source>
</evidence>
<dbReference type="InterPro" id="IPR001360">
    <property type="entry name" value="Glyco_hydro_1"/>
</dbReference>
<dbReference type="Gene3D" id="3.20.20.80">
    <property type="entry name" value="Glycosidases"/>
    <property type="match status" value="1"/>
</dbReference>
<dbReference type="PANTHER" id="PTHR10353">
    <property type="entry name" value="GLYCOSYL HYDROLASE"/>
    <property type="match status" value="1"/>
</dbReference>
<evidence type="ECO:0000256" key="1">
    <source>
        <dbReference type="ARBA" id="ARBA00010838"/>
    </source>
</evidence>
<protein>
    <submittedName>
        <fullName evidence="7">Beta-glucosidase</fullName>
    </submittedName>
</protein>
<proteinExistence type="inferred from homology"/>
<dbReference type="GO" id="GO:0005829">
    <property type="term" value="C:cytosol"/>
    <property type="evidence" value="ECO:0007669"/>
    <property type="project" value="TreeGrafter"/>
</dbReference>
<dbReference type="GO" id="GO:0008422">
    <property type="term" value="F:beta-glucosidase activity"/>
    <property type="evidence" value="ECO:0007669"/>
    <property type="project" value="TreeGrafter"/>
</dbReference>
<evidence type="ECO:0000313" key="7">
    <source>
        <dbReference type="EMBL" id="GCF95490.1"/>
    </source>
</evidence>
<dbReference type="InterPro" id="IPR033132">
    <property type="entry name" value="GH_1_N_CS"/>
</dbReference>
<dbReference type="PROSITE" id="PS00653">
    <property type="entry name" value="GLYCOSYL_HYDROL_F1_2"/>
    <property type="match status" value="1"/>
</dbReference>
<dbReference type="InterPro" id="IPR017853">
    <property type="entry name" value="GH"/>
</dbReference>
<evidence type="ECO:0000256" key="4">
    <source>
        <dbReference type="PROSITE-ProRule" id="PRU10055"/>
    </source>
</evidence>
<evidence type="ECO:0000313" key="8">
    <source>
        <dbReference type="Proteomes" id="UP000290567"/>
    </source>
</evidence>
<evidence type="ECO:0000256" key="3">
    <source>
        <dbReference type="ARBA" id="ARBA00023295"/>
    </source>
</evidence>
<reference evidence="8" key="1">
    <citation type="submission" date="2019-02" db="EMBL/GenBank/DDBJ databases">
        <title>Draft genome sequence of Enterococcus sp. Gos25-1.</title>
        <authorList>
            <person name="Tanaka N."/>
            <person name="Shiwa Y."/>
            <person name="Fujita N."/>
        </authorList>
    </citation>
    <scope>NUCLEOTIDE SEQUENCE [LARGE SCALE GENOMIC DNA]</scope>
    <source>
        <strain evidence="8">Gos25-1</strain>
    </source>
</reference>
<dbReference type="PANTHER" id="PTHR10353:SF122">
    <property type="entry name" value="6-PHOSPHO-BETA-GLUCOSIDASE ASCB-RELATED"/>
    <property type="match status" value="1"/>
</dbReference>
<keyword evidence="8" id="KW-1185">Reference proteome</keyword>
<dbReference type="GO" id="GO:0016052">
    <property type="term" value="P:carbohydrate catabolic process"/>
    <property type="evidence" value="ECO:0007669"/>
    <property type="project" value="TreeGrafter"/>
</dbReference>
<dbReference type="FunFam" id="3.20.20.80:FF:000004">
    <property type="entry name" value="Beta-glucosidase 6-phospho-beta-glucosidase"/>
    <property type="match status" value="1"/>
</dbReference>
<accession>A0A4P5PBR3</accession>
<dbReference type="Proteomes" id="UP000290567">
    <property type="component" value="Unassembled WGS sequence"/>
</dbReference>
<dbReference type="PRINTS" id="PR00131">
    <property type="entry name" value="GLHYDRLASE1"/>
</dbReference>
<comment type="caution">
    <text evidence="7">The sequence shown here is derived from an EMBL/GenBank/DDBJ whole genome shotgun (WGS) entry which is preliminary data.</text>
</comment>
<dbReference type="AlphaFoldDB" id="A0A4P5PBR3"/>